<dbReference type="CDD" id="cd17546">
    <property type="entry name" value="REC_hyHK_CKI1_RcsC-like"/>
    <property type="match status" value="1"/>
</dbReference>
<dbReference type="CDD" id="cd16922">
    <property type="entry name" value="HATPase_EvgS-ArcB-TorS-like"/>
    <property type="match status" value="1"/>
</dbReference>
<dbReference type="InterPro" id="IPR036641">
    <property type="entry name" value="HPT_dom_sf"/>
</dbReference>
<dbReference type="InterPro" id="IPR008207">
    <property type="entry name" value="Sig_transdc_His_kin_Hpt_dom"/>
</dbReference>
<feature type="domain" description="Histidine kinase" evidence="16">
    <location>
        <begin position="426"/>
        <end position="647"/>
    </location>
</feature>
<feature type="region of interest" description="Disordered" evidence="15">
    <location>
        <begin position="928"/>
        <end position="948"/>
    </location>
</feature>
<comment type="subcellular location">
    <subcellularLocation>
        <location evidence="2">Cell membrane</location>
        <topology evidence="2">Multi-pass membrane protein</topology>
    </subcellularLocation>
</comment>
<dbReference type="RefSeq" id="WP_345177871.1">
    <property type="nucleotide sequence ID" value="NZ_BAABFQ010000006.1"/>
</dbReference>
<feature type="domain" description="PAC" evidence="19">
    <location>
        <begin position="211"/>
        <end position="263"/>
    </location>
</feature>
<comment type="catalytic activity">
    <reaction evidence="1">
        <text>ATP + protein L-histidine = ADP + protein N-phospho-L-histidine.</text>
        <dbReference type="EC" id="2.7.13.3"/>
    </reaction>
</comment>
<evidence type="ECO:0000256" key="10">
    <source>
        <dbReference type="ARBA" id="ARBA00022989"/>
    </source>
</evidence>
<feature type="modified residue" description="4-aspartylphosphate" evidence="14">
    <location>
        <position position="720"/>
    </location>
</feature>
<dbReference type="PROSITE" id="PS50110">
    <property type="entry name" value="RESPONSE_REGULATORY"/>
    <property type="match status" value="2"/>
</dbReference>
<feature type="domain" description="Response regulatory" evidence="17">
    <location>
        <begin position="666"/>
        <end position="786"/>
    </location>
</feature>
<feature type="domain" description="PAC" evidence="19">
    <location>
        <begin position="85"/>
        <end position="137"/>
    </location>
</feature>
<dbReference type="Gene3D" id="1.20.120.160">
    <property type="entry name" value="HPT domain"/>
    <property type="match status" value="1"/>
</dbReference>
<dbReference type="Pfam" id="PF02518">
    <property type="entry name" value="HATPase_c"/>
    <property type="match status" value="1"/>
</dbReference>
<dbReference type="Pfam" id="PF08447">
    <property type="entry name" value="PAS_3"/>
    <property type="match status" value="1"/>
</dbReference>
<dbReference type="EC" id="2.7.13.3" evidence="3"/>
<dbReference type="SMART" id="SM00388">
    <property type="entry name" value="HisKA"/>
    <property type="match status" value="1"/>
</dbReference>
<dbReference type="EMBL" id="JBHSMD010000001">
    <property type="protein sequence ID" value="MFC5491905.1"/>
    <property type="molecule type" value="Genomic_DNA"/>
</dbReference>
<dbReference type="SMART" id="SM00448">
    <property type="entry name" value="REC"/>
    <property type="match status" value="2"/>
</dbReference>
<name>A0ABW0MVG7_9ACTN</name>
<keyword evidence="22" id="KW-1185">Reference proteome</keyword>
<dbReference type="SMART" id="SM00387">
    <property type="entry name" value="HATPase_c"/>
    <property type="match status" value="1"/>
</dbReference>
<dbReference type="NCBIfam" id="TIGR00229">
    <property type="entry name" value="sensory_box"/>
    <property type="match status" value="1"/>
</dbReference>
<sequence>MRDMSLGDMDDAALAQLLHAANPDGLWVTDDAGVTVYGNANLARMFGVDVADLPGTPISAFLDEQGRSDFARHLASMVATGEPGMNVESLFVRPDGTTFWGLVTYVPILDDAGDRIAWLNRVTPYTEFKELQIALAASQQRLSDAQRIAHIGSWDWDVVEGTVVWSDEMYRIVGAEPGSPVSPGSYRERIHPDDRLTVEQSIQAVGDGEEFTFDHRVMTDNDTMRWLRGHGVTHRGPDGEIVRISGTAQDVTDVVSAELNAEETNRRLSLLQQIATVANRASTLRDAVLIAGGGVPEFASWVPLGAEFFDAQPELVDISGDAPVGWDAALAEKALASGEIAVEAAPGLTATHSVVAVPVVVDRTVVAVVQLLADESPPDENAYQLLNQISHQLSAVAERERRDIELAEARDDAMEASRLKSEFLATMSHEIRTPMNGVIGLTDLLLRTHLDDHQRRLAENLQGAGLTLLGLINDILDLSKIEAGKLELESVDFDVRSVFDVAAAVFSGPAHEKGLELVVACHPDVPAQLRGDPGRFGQIITNLGSNAVKFTDSGEVVVQAAVQEATPTEVVLRVDVSDTGVGVDRGTWDHLFDAFTQADPSTTRRHGGTGLGLAISKQLVEALGGEIWLTSEPGQGSTFSFTARFGTVADAEDRDPDPVHDLAGRRVLVVDDNATNRFILEEQLAAWQTRPVSVASAGDALDALRAAAEAGQPFDAALLDQVMPDTDGLGLARQVQQDPALAGVAMVLLSSEQSVTRRDVDEAGIRAWLSKPVRHNELRNALMAVVGAPTAVPPRAAPARPRLGGRVLIVEDNPVNQLVATGLLENLGCTVDVASDGLEGVERLTGAHEYAAVLMDCRMPRMDGYDATREIRRLEAGERRVPIIAMTASALEGERERCLEVGMDDFLTKPVDAAALERVLREWLQPSGEPAPVAERPAPPPAPTDDDVLDRERIEMLSSLVKDGVSFFERTVAAFSSQAGLQLESLRAAIEADDAESLRTAAHQLKGASLNLGLPRVAASALALEELAIAGSTAGAGPLFDTLAADVDRATVALDRATRTR</sequence>
<dbReference type="InterPro" id="IPR005467">
    <property type="entry name" value="His_kinase_dom"/>
</dbReference>
<keyword evidence="11" id="KW-0902">Two-component regulatory system</keyword>
<evidence type="ECO:0000259" key="16">
    <source>
        <dbReference type="PROSITE" id="PS50109"/>
    </source>
</evidence>
<comment type="caution">
    <text evidence="21">The sequence shown here is derived from an EMBL/GenBank/DDBJ whole genome shotgun (WGS) entry which is preliminary data.</text>
</comment>
<evidence type="ECO:0000259" key="19">
    <source>
        <dbReference type="PROSITE" id="PS50113"/>
    </source>
</evidence>
<keyword evidence="7" id="KW-0547">Nucleotide-binding</keyword>
<keyword evidence="6" id="KW-0812">Transmembrane</keyword>
<dbReference type="Pfam" id="PF01627">
    <property type="entry name" value="Hpt"/>
    <property type="match status" value="1"/>
</dbReference>
<keyword evidence="9" id="KW-0067">ATP-binding</keyword>
<keyword evidence="10" id="KW-1133">Transmembrane helix</keyword>
<dbReference type="Pfam" id="PF00072">
    <property type="entry name" value="Response_reg"/>
    <property type="match status" value="2"/>
</dbReference>
<dbReference type="Pfam" id="PF00989">
    <property type="entry name" value="PAS"/>
    <property type="match status" value="1"/>
</dbReference>
<dbReference type="InterPro" id="IPR001789">
    <property type="entry name" value="Sig_transdc_resp-reg_receiver"/>
</dbReference>
<dbReference type="InterPro" id="IPR035965">
    <property type="entry name" value="PAS-like_dom_sf"/>
</dbReference>
<feature type="domain" description="Response regulatory" evidence="17">
    <location>
        <begin position="806"/>
        <end position="924"/>
    </location>
</feature>
<dbReference type="Pfam" id="PF00512">
    <property type="entry name" value="HisKA"/>
    <property type="match status" value="1"/>
</dbReference>
<dbReference type="Gene3D" id="2.10.70.100">
    <property type="match status" value="1"/>
</dbReference>
<dbReference type="InterPro" id="IPR003661">
    <property type="entry name" value="HisK_dim/P_dom"/>
</dbReference>
<dbReference type="InterPro" id="IPR004358">
    <property type="entry name" value="Sig_transdc_His_kin-like_C"/>
</dbReference>
<keyword evidence="4" id="KW-1003">Cell membrane</keyword>
<dbReference type="InterPro" id="IPR013655">
    <property type="entry name" value="PAS_fold_3"/>
</dbReference>
<accession>A0ABW0MVG7</accession>
<reference evidence="22" key="1">
    <citation type="journal article" date="2019" name="Int. J. Syst. Evol. Microbiol.">
        <title>The Global Catalogue of Microorganisms (GCM) 10K type strain sequencing project: providing services to taxonomists for standard genome sequencing and annotation.</title>
        <authorList>
            <consortium name="The Broad Institute Genomics Platform"/>
            <consortium name="The Broad Institute Genome Sequencing Center for Infectious Disease"/>
            <person name="Wu L."/>
            <person name="Ma J."/>
        </authorList>
    </citation>
    <scope>NUCLEOTIDE SEQUENCE [LARGE SCALE GENOMIC DNA]</scope>
    <source>
        <strain evidence="22">KACC 13778</strain>
    </source>
</reference>
<dbReference type="SUPFAM" id="SSF55874">
    <property type="entry name" value="ATPase domain of HSP90 chaperone/DNA topoisomerase II/histidine kinase"/>
    <property type="match status" value="1"/>
</dbReference>
<dbReference type="PANTHER" id="PTHR45339">
    <property type="entry name" value="HYBRID SIGNAL TRANSDUCTION HISTIDINE KINASE J"/>
    <property type="match status" value="1"/>
</dbReference>
<dbReference type="Gene3D" id="1.10.287.130">
    <property type="match status" value="1"/>
</dbReference>
<organism evidence="21 22">
    <name type="scientific">Nocardioides caricicola</name>
    <dbReference type="NCBI Taxonomy" id="634770"/>
    <lineage>
        <taxon>Bacteria</taxon>
        <taxon>Bacillati</taxon>
        <taxon>Actinomycetota</taxon>
        <taxon>Actinomycetes</taxon>
        <taxon>Propionibacteriales</taxon>
        <taxon>Nocardioidaceae</taxon>
        <taxon>Nocardioides</taxon>
    </lineage>
</organism>
<dbReference type="InterPro" id="IPR001610">
    <property type="entry name" value="PAC"/>
</dbReference>
<keyword evidence="12" id="KW-0472">Membrane</keyword>
<evidence type="ECO:0000256" key="6">
    <source>
        <dbReference type="ARBA" id="ARBA00022692"/>
    </source>
</evidence>
<dbReference type="SUPFAM" id="SSF52172">
    <property type="entry name" value="CheY-like"/>
    <property type="match status" value="2"/>
</dbReference>
<evidence type="ECO:0000256" key="13">
    <source>
        <dbReference type="PROSITE-ProRule" id="PRU00110"/>
    </source>
</evidence>
<dbReference type="InterPro" id="IPR000700">
    <property type="entry name" value="PAS-assoc_C"/>
</dbReference>
<evidence type="ECO:0000256" key="7">
    <source>
        <dbReference type="ARBA" id="ARBA00022741"/>
    </source>
</evidence>
<evidence type="ECO:0000256" key="15">
    <source>
        <dbReference type="SAM" id="MobiDB-lite"/>
    </source>
</evidence>
<keyword evidence="5 14" id="KW-0597">Phosphoprotein</keyword>
<dbReference type="PROSITE" id="PS50109">
    <property type="entry name" value="HIS_KIN"/>
    <property type="match status" value="1"/>
</dbReference>
<dbReference type="CDD" id="cd00088">
    <property type="entry name" value="HPT"/>
    <property type="match status" value="1"/>
</dbReference>
<dbReference type="Gene3D" id="3.40.50.2300">
    <property type="match status" value="2"/>
</dbReference>
<dbReference type="Gene3D" id="3.30.565.10">
    <property type="entry name" value="Histidine kinase-like ATPase, C-terminal domain"/>
    <property type="match status" value="1"/>
</dbReference>
<evidence type="ECO:0000259" key="17">
    <source>
        <dbReference type="PROSITE" id="PS50110"/>
    </source>
</evidence>
<feature type="modified residue" description="Phosphohistidine" evidence="13">
    <location>
        <position position="1003"/>
    </location>
</feature>
<dbReference type="InterPro" id="IPR003594">
    <property type="entry name" value="HATPase_dom"/>
</dbReference>
<evidence type="ECO:0000256" key="9">
    <source>
        <dbReference type="ARBA" id="ARBA00022840"/>
    </source>
</evidence>
<evidence type="ECO:0000256" key="5">
    <source>
        <dbReference type="ARBA" id="ARBA00022553"/>
    </source>
</evidence>
<dbReference type="SUPFAM" id="SSF47226">
    <property type="entry name" value="Histidine-containing phosphotransfer domain, HPT domain"/>
    <property type="match status" value="1"/>
</dbReference>
<dbReference type="InterPro" id="IPR036097">
    <property type="entry name" value="HisK_dim/P_sf"/>
</dbReference>
<gene>
    <name evidence="21" type="ORF">ACFPKY_02280</name>
</gene>
<evidence type="ECO:0000313" key="22">
    <source>
        <dbReference type="Proteomes" id="UP001595956"/>
    </source>
</evidence>
<evidence type="ECO:0000259" key="20">
    <source>
        <dbReference type="PROSITE" id="PS50894"/>
    </source>
</evidence>
<dbReference type="SMART" id="SM00091">
    <property type="entry name" value="PAS"/>
    <property type="match status" value="2"/>
</dbReference>
<evidence type="ECO:0000256" key="1">
    <source>
        <dbReference type="ARBA" id="ARBA00000085"/>
    </source>
</evidence>
<evidence type="ECO:0000256" key="12">
    <source>
        <dbReference type="ARBA" id="ARBA00023136"/>
    </source>
</evidence>
<dbReference type="InterPro" id="IPR036890">
    <property type="entry name" value="HATPase_C_sf"/>
</dbReference>
<protein>
    <recommendedName>
        <fullName evidence="3">histidine kinase</fullName>
        <ecNumber evidence="3">2.7.13.3</ecNumber>
    </recommendedName>
</protein>
<dbReference type="PROSITE" id="PS50112">
    <property type="entry name" value="PAS"/>
    <property type="match status" value="1"/>
</dbReference>
<dbReference type="PRINTS" id="PR00344">
    <property type="entry name" value="BCTRLSENSOR"/>
</dbReference>
<dbReference type="SUPFAM" id="SSF55785">
    <property type="entry name" value="PYP-like sensor domain (PAS domain)"/>
    <property type="match status" value="2"/>
</dbReference>
<dbReference type="InterPro" id="IPR000014">
    <property type="entry name" value="PAS"/>
</dbReference>
<evidence type="ECO:0000256" key="14">
    <source>
        <dbReference type="PROSITE-ProRule" id="PRU00169"/>
    </source>
</evidence>
<evidence type="ECO:0000256" key="2">
    <source>
        <dbReference type="ARBA" id="ARBA00004651"/>
    </source>
</evidence>
<evidence type="ECO:0000256" key="11">
    <source>
        <dbReference type="ARBA" id="ARBA00023012"/>
    </source>
</evidence>
<dbReference type="InterPro" id="IPR011006">
    <property type="entry name" value="CheY-like_superfamily"/>
</dbReference>
<dbReference type="CDD" id="cd00130">
    <property type="entry name" value="PAS"/>
    <property type="match status" value="2"/>
</dbReference>
<dbReference type="SMART" id="SM00086">
    <property type="entry name" value="PAC"/>
    <property type="match status" value="2"/>
</dbReference>
<dbReference type="PROSITE" id="PS50113">
    <property type="entry name" value="PAC"/>
    <property type="match status" value="2"/>
</dbReference>
<feature type="domain" description="PAS" evidence="18">
    <location>
        <begin position="10"/>
        <end position="81"/>
    </location>
</feature>
<keyword evidence="8" id="KW-0418">Kinase</keyword>
<dbReference type="SUPFAM" id="SSF47384">
    <property type="entry name" value="Homodimeric domain of signal transducing histidine kinase"/>
    <property type="match status" value="1"/>
</dbReference>
<feature type="domain" description="HPt" evidence="20">
    <location>
        <begin position="964"/>
        <end position="1057"/>
    </location>
</feature>
<proteinExistence type="predicted"/>
<dbReference type="InterPro" id="IPR013767">
    <property type="entry name" value="PAS_fold"/>
</dbReference>
<evidence type="ECO:0000313" key="21">
    <source>
        <dbReference type="EMBL" id="MFC5491905.1"/>
    </source>
</evidence>
<dbReference type="PANTHER" id="PTHR45339:SF1">
    <property type="entry name" value="HYBRID SIGNAL TRANSDUCTION HISTIDINE KINASE J"/>
    <property type="match status" value="1"/>
</dbReference>
<evidence type="ECO:0000256" key="3">
    <source>
        <dbReference type="ARBA" id="ARBA00012438"/>
    </source>
</evidence>
<dbReference type="PROSITE" id="PS50894">
    <property type="entry name" value="HPT"/>
    <property type="match status" value="1"/>
</dbReference>
<dbReference type="Gene3D" id="3.30.450.20">
    <property type="entry name" value="PAS domain"/>
    <property type="match status" value="2"/>
</dbReference>
<evidence type="ECO:0000256" key="4">
    <source>
        <dbReference type="ARBA" id="ARBA00022475"/>
    </source>
</evidence>
<keyword evidence="8" id="KW-0808">Transferase</keyword>
<feature type="modified residue" description="4-aspartylphosphate" evidence="14">
    <location>
        <position position="856"/>
    </location>
</feature>
<dbReference type="Proteomes" id="UP001595956">
    <property type="component" value="Unassembled WGS sequence"/>
</dbReference>
<evidence type="ECO:0000256" key="8">
    <source>
        <dbReference type="ARBA" id="ARBA00022777"/>
    </source>
</evidence>
<evidence type="ECO:0000259" key="18">
    <source>
        <dbReference type="PROSITE" id="PS50112"/>
    </source>
</evidence>
<dbReference type="CDD" id="cd00082">
    <property type="entry name" value="HisKA"/>
    <property type="match status" value="1"/>
</dbReference>